<evidence type="ECO:0000313" key="2">
    <source>
        <dbReference type="Proteomes" id="UP000029981"/>
    </source>
</evidence>
<reference evidence="1 2" key="3">
    <citation type="journal article" date="2010" name="BMC Genomics">
        <title>Transcriptome sequencing and comparative analysis of cucumber flowers with different sex types.</title>
        <authorList>
            <person name="Guo S."/>
            <person name="Zheng Y."/>
            <person name="Joung J.G."/>
            <person name="Liu S."/>
            <person name="Zhang Z."/>
            <person name="Crasta O.R."/>
            <person name="Sobral B.W."/>
            <person name="Xu Y."/>
            <person name="Huang S."/>
            <person name="Fei Z."/>
        </authorList>
    </citation>
    <scope>NUCLEOTIDE SEQUENCE [LARGE SCALE GENOMIC DNA]</scope>
    <source>
        <strain evidence="2">cv. 9930</strain>
    </source>
</reference>
<dbReference type="OMA" id="YSVTIYF"/>
<dbReference type="EMBL" id="CM002922">
    <property type="protein sequence ID" value="KGN66704.1"/>
    <property type="molecule type" value="Genomic_DNA"/>
</dbReference>
<organism evidence="1 2">
    <name type="scientific">Cucumis sativus</name>
    <name type="common">Cucumber</name>
    <dbReference type="NCBI Taxonomy" id="3659"/>
    <lineage>
        <taxon>Eukaryota</taxon>
        <taxon>Viridiplantae</taxon>
        <taxon>Streptophyta</taxon>
        <taxon>Embryophyta</taxon>
        <taxon>Tracheophyta</taxon>
        <taxon>Spermatophyta</taxon>
        <taxon>Magnoliopsida</taxon>
        <taxon>eudicotyledons</taxon>
        <taxon>Gunneridae</taxon>
        <taxon>Pentapetalae</taxon>
        <taxon>rosids</taxon>
        <taxon>fabids</taxon>
        <taxon>Cucurbitales</taxon>
        <taxon>Cucurbitaceae</taxon>
        <taxon>Benincaseae</taxon>
        <taxon>Cucumis</taxon>
    </lineage>
</organism>
<reference evidence="1 2" key="4">
    <citation type="journal article" date="2011" name="BMC Genomics">
        <title>RNA-Seq improves annotation of protein-coding genes in the cucumber genome.</title>
        <authorList>
            <person name="Li Z."/>
            <person name="Zhang Z."/>
            <person name="Yan P."/>
            <person name="Huang S."/>
            <person name="Fei Z."/>
            <person name="Lin K."/>
        </authorList>
    </citation>
    <scope>NUCLEOTIDE SEQUENCE [LARGE SCALE GENOMIC DNA]</scope>
    <source>
        <strain evidence="2">cv. 9930</strain>
    </source>
</reference>
<keyword evidence="2" id="KW-1185">Reference proteome</keyword>
<dbReference type="PANTHER" id="PTHR48050">
    <property type="entry name" value="STEROL 3-BETA-GLUCOSYLTRANSFERASE"/>
    <property type="match status" value="1"/>
</dbReference>
<dbReference type="PANTHER" id="PTHR48050:SF2">
    <property type="entry name" value="STEROL 3-BETA-GLUCOSYLTRANSFERASE UGT80A2-LIKE"/>
    <property type="match status" value="1"/>
</dbReference>
<evidence type="ECO:0000313" key="1">
    <source>
        <dbReference type="EMBL" id="KGN66704.1"/>
    </source>
</evidence>
<name>A0A0A0M075_CUCSA</name>
<proteinExistence type="predicted"/>
<sequence length="104" mass="12432">MYVLLDYSVTIYFLFRPTSDFPHPLAHVKHQMGYRLSYNIVDTLIWLGIRDIINSFRKKKLKLRRISYLSGHYSSLPEVPYGYIWSPHLIPKPKGDTLFCFWYS</sequence>
<dbReference type="InterPro" id="IPR050426">
    <property type="entry name" value="Glycosyltransferase_28"/>
</dbReference>
<dbReference type="Proteomes" id="UP000029981">
    <property type="component" value="Chromosome 1"/>
</dbReference>
<reference evidence="1 2" key="1">
    <citation type="journal article" date="2009" name="Nat. Genet.">
        <title>The genome of the cucumber, Cucumis sativus L.</title>
        <authorList>
            <person name="Huang S."/>
            <person name="Li R."/>
            <person name="Zhang Z."/>
            <person name="Li L."/>
            <person name="Gu X."/>
            <person name="Fan W."/>
            <person name="Lucas W.J."/>
            <person name="Wang X."/>
            <person name="Xie B."/>
            <person name="Ni P."/>
            <person name="Ren Y."/>
            <person name="Zhu H."/>
            <person name="Li J."/>
            <person name="Lin K."/>
            <person name="Jin W."/>
            <person name="Fei Z."/>
            <person name="Li G."/>
            <person name="Staub J."/>
            <person name="Kilian A."/>
            <person name="van der Vossen E.A."/>
            <person name="Wu Y."/>
            <person name="Guo J."/>
            <person name="He J."/>
            <person name="Jia Z."/>
            <person name="Ren Y."/>
            <person name="Tian G."/>
            <person name="Lu Y."/>
            <person name="Ruan J."/>
            <person name="Qian W."/>
            <person name="Wang M."/>
            <person name="Huang Q."/>
            <person name="Li B."/>
            <person name="Xuan Z."/>
            <person name="Cao J."/>
            <person name="Asan"/>
            <person name="Wu Z."/>
            <person name="Zhang J."/>
            <person name="Cai Q."/>
            <person name="Bai Y."/>
            <person name="Zhao B."/>
            <person name="Han Y."/>
            <person name="Li Y."/>
            <person name="Li X."/>
            <person name="Wang S."/>
            <person name="Shi Q."/>
            <person name="Liu S."/>
            <person name="Cho W.K."/>
            <person name="Kim J.Y."/>
            <person name="Xu Y."/>
            <person name="Heller-Uszynska K."/>
            <person name="Miao H."/>
            <person name="Cheng Z."/>
            <person name="Zhang S."/>
            <person name="Wu J."/>
            <person name="Yang Y."/>
            <person name="Kang H."/>
            <person name="Li M."/>
            <person name="Liang H."/>
            <person name="Ren X."/>
            <person name="Shi Z."/>
            <person name="Wen M."/>
            <person name="Jian M."/>
            <person name="Yang H."/>
            <person name="Zhang G."/>
            <person name="Yang Z."/>
            <person name="Chen R."/>
            <person name="Liu S."/>
            <person name="Li J."/>
            <person name="Ma L."/>
            <person name="Liu H."/>
            <person name="Zhou Y."/>
            <person name="Zhao J."/>
            <person name="Fang X."/>
            <person name="Li G."/>
            <person name="Fang L."/>
            <person name="Li Y."/>
            <person name="Liu D."/>
            <person name="Zheng H."/>
            <person name="Zhang Y."/>
            <person name="Qin N."/>
            <person name="Li Z."/>
            <person name="Yang G."/>
            <person name="Yang S."/>
            <person name="Bolund L."/>
            <person name="Kristiansen K."/>
            <person name="Zheng H."/>
            <person name="Li S."/>
            <person name="Zhang X."/>
            <person name="Yang H."/>
            <person name="Wang J."/>
            <person name="Sun R."/>
            <person name="Zhang B."/>
            <person name="Jiang S."/>
            <person name="Wang J."/>
            <person name="Du Y."/>
            <person name="Li S."/>
        </authorList>
    </citation>
    <scope>NUCLEOTIDE SEQUENCE [LARGE SCALE GENOMIC DNA]</scope>
    <source>
        <strain evidence="2">cv. 9930</strain>
    </source>
</reference>
<protein>
    <submittedName>
        <fullName evidence="1">Uncharacterized protein</fullName>
    </submittedName>
</protein>
<dbReference type="AlphaFoldDB" id="A0A0A0M075"/>
<dbReference type="Gene3D" id="3.40.50.2000">
    <property type="entry name" value="Glycogen Phosphorylase B"/>
    <property type="match status" value="1"/>
</dbReference>
<reference evidence="1 2" key="2">
    <citation type="journal article" date="2009" name="PLoS ONE">
        <title>An integrated genetic and cytogenetic map of the cucumber genome.</title>
        <authorList>
            <person name="Ren Y."/>
            <person name="Zhang Z."/>
            <person name="Liu J."/>
            <person name="Staub J.E."/>
            <person name="Han Y."/>
            <person name="Cheng Z."/>
            <person name="Li X."/>
            <person name="Lu J."/>
            <person name="Miao H."/>
            <person name="Kang H."/>
            <person name="Xie B."/>
            <person name="Gu X."/>
            <person name="Wang X."/>
            <person name="Du Y."/>
            <person name="Jin W."/>
            <person name="Huang S."/>
        </authorList>
    </citation>
    <scope>NUCLEOTIDE SEQUENCE [LARGE SCALE GENOMIC DNA]</scope>
    <source>
        <strain evidence="2">cv. 9930</strain>
    </source>
</reference>
<dbReference type="Gramene" id="KGN66704">
    <property type="protein sequence ID" value="KGN66704"/>
    <property type="gene ID" value="Csa_1G661220"/>
</dbReference>
<gene>
    <name evidence="1" type="ORF">Csa_1G661220</name>
</gene>
<accession>A0A0A0M075</accession>